<keyword evidence="3" id="KW-1185">Reference proteome</keyword>
<feature type="non-terminal residue" evidence="2">
    <location>
        <position position="1"/>
    </location>
</feature>
<sequence>RVGPLSNPNFHPLATPLLQTSIRTCINKSVKREKPTVLAVQSWREILEQIRSQCTLAGQCLMPLQLTFLVNLLLVGTVCVYVSVNGFGNGKLSILVSVMNGSLATVLLGRLYFKILYAEKIMEANFVIERGVARSLMEIDCTGCSSLVMSQIRMTHDVLVKTPSRINFGNYVVLNKRLFLGISGQIITYLVVLMQFFSSLMVSKLSTYSNSVFPKSIAAIPLLGTDEKLDFVLRLQTFVGYCPISSVGSREKCYFFEWATPTVATSFVAALYFGFTYVIFVTHSIFKWYFLF</sequence>
<feature type="transmembrane region" description="Helical" evidence="1">
    <location>
        <begin position="94"/>
        <end position="113"/>
    </location>
</feature>
<feature type="transmembrane region" description="Helical" evidence="1">
    <location>
        <begin position="178"/>
        <end position="197"/>
    </location>
</feature>
<keyword evidence="1" id="KW-0472">Membrane</keyword>
<proteinExistence type="predicted"/>
<feature type="transmembrane region" description="Helical" evidence="1">
    <location>
        <begin position="68"/>
        <end position="88"/>
    </location>
</feature>
<comment type="caution">
    <text evidence="2">The sequence shown here is derived from an EMBL/GenBank/DDBJ whole genome shotgun (WGS) entry which is preliminary data.</text>
</comment>
<dbReference type="EMBL" id="CAJVCH010000950">
    <property type="protein sequence ID" value="CAG7635285.1"/>
    <property type="molecule type" value="Genomic_DNA"/>
</dbReference>
<reference evidence="2" key="1">
    <citation type="submission" date="2021-06" db="EMBL/GenBank/DDBJ databases">
        <authorList>
            <person name="Hodson N. C."/>
            <person name="Mongue J. A."/>
            <person name="Jaron S. K."/>
        </authorList>
    </citation>
    <scope>NUCLEOTIDE SEQUENCE</scope>
</reference>
<keyword evidence="1" id="KW-1133">Transmembrane helix</keyword>
<evidence type="ECO:0000313" key="3">
    <source>
        <dbReference type="Proteomes" id="UP000708208"/>
    </source>
</evidence>
<evidence type="ECO:0000313" key="2">
    <source>
        <dbReference type="EMBL" id="CAG7635285.1"/>
    </source>
</evidence>
<name>A0A8J2J4D6_9HEXA</name>
<dbReference type="Proteomes" id="UP000708208">
    <property type="component" value="Unassembled WGS sequence"/>
</dbReference>
<evidence type="ECO:0000256" key="1">
    <source>
        <dbReference type="SAM" id="Phobius"/>
    </source>
</evidence>
<keyword evidence="1" id="KW-0812">Transmembrane</keyword>
<feature type="transmembrane region" description="Helical" evidence="1">
    <location>
        <begin position="267"/>
        <end position="290"/>
    </location>
</feature>
<gene>
    <name evidence="2" type="ORF">AFUS01_LOCUS228</name>
</gene>
<protein>
    <submittedName>
        <fullName evidence="2">Uncharacterized protein</fullName>
    </submittedName>
</protein>
<accession>A0A8J2J4D6</accession>
<organism evidence="2 3">
    <name type="scientific">Allacma fusca</name>
    <dbReference type="NCBI Taxonomy" id="39272"/>
    <lineage>
        <taxon>Eukaryota</taxon>
        <taxon>Metazoa</taxon>
        <taxon>Ecdysozoa</taxon>
        <taxon>Arthropoda</taxon>
        <taxon>Hexapoda</taxon>
        <taxon>Collembola</taxon>
        <taxon>Symphypleona</taxon>
        <taxon>Sminthuridae</taxon>
        <taxon>Allacma</taxon>
    </lineage>
</organism>
<dbReference type="AlphaFoldDB" id="A0A8J2J4D6"/>